<protein>
    <submittedName>
        <fullName evidence="1">Uncharacterized protein</fullName>
    </submittedName>
</protein>
<reference evidence="1" key="1">
    <citation type="submission" date="2020-11" db="EMBL/GenBank/DDBJ databases">
        <authorList>
            <consortium name="DOE Joint Genome Institute"/>
            <person name="Ahrendt S."/>
            <person name="Riley R."/>
            <person name="Andreopoulos W."/>
            <person name="Labutti K."/>
            <person name="Pangilinan J."/>
            <person name="Ruiz-Duenas F.J."/>
            <person name="Barrasa J.M."/>
            <person name="Sanchez-Garcia M."/>
            <person name="Camarero S."/>
            <person name="Miyauchi S."/>
            <person name="Serrano A."/>
            <person name="Linde D."/>
            <person name="Babiker R."/>
            <person name="Drula E."/>
            <person name="Ayuso-Fernandez I."/>
            <person name="Pacheco R."/>
            <person name="Padilla G."/>
            <person name="Ferreira P."/>
            <person name="Barriuso J."/>
            <person name="Kellner H."/>
            <person name="Castanera R."/>
            <person name="Alfaro M."/>
            <person name="Ramirez L."/>
            <person name="Pisabarro A.G."/>
            <person name="Kuo A."/>
            <person name="Tritt A."/>
            <person name="Lipzen A."/>
            <person name="He G."/>
            <person name="Yan M."/>
            <person name="Ng V."/>
            <person name="Cullen D."/>
            <person name="Martin F."/>
            <person name="Rosso M.-N."/>
            <person name="Henrissat B."/>
            <person name="Hibbett D."/>
            <person name="Martinez A.T."/>
            <person name="Grigoriev I.V."/>
        </authorList>
    </citation>
    <scope>NUCLEOTIDE SEQUENCE</scope>
    <source>
        <strain evidence="1">ATCC 90797</strain>
    </source>
</reference>
<sequence>MSTSQFSTIPSASGGVSIASLTLALQENQISKLLADRAACKWGCKSKNAASSNDEQVDDPEKKLVTITKKFSILH</sequence>
<keyword evidence="2" id="KW-1185">Reference proteome</keyword>
<name>A0A9P6DIT3_PLEER</name>
<gene>
    <name evidence="1" type="ORF">BDN71DRAFT_1504111</name>
</gene>
<evidence type="ECO:0000313" key="2">
    <source>
        <dbReference type="Proteomes" id="UP000807025"/>
    </source>
</evidence>
<organism evidence="1 2">
    <name type="scientific">Pleurotus eryngii</name>
    <name type="common">Boletus of the steppes</name>
    <dbReference type="NCBI Taxonomy" id="5323"/>
    <lineage>
        <taxon>Eukaryota</taxon>
        <taxon>Fungi</taxon>
        <taxon>Dikarya</taxon>
        <taxon>Basidiomycota</taxon>
        <taxon>Agaricomycotina</taxon>
        <taxon>Agaricomycetes</taxon>
        <taxon>Agaricomycetidae</taxon>
        <taxon>Agaricales</taxon>
        <taxon>Pleurotineae</taxon>
        <taxon>Pleurotaceae</taxon>
        <taxon>Pleurotus</taxon>
    </lineage>
</organism>
<proteinExistence type="predicted"/>
<comment type="caution">
    <text evidence="1">The sequence shown here is derived from an EMBL/GenBank/DDBJ whole genome shotgun (WGS) entry which is preliminary data.</text>
</comment>
<evidence type="ECO:0000313" key="1">
    <source>
        <dbReference type="EMBL" id="KAF9498310.1"/>
    </source>
</evidence>
<dbReference type="AlphaFoldDB" id="A0A9P6DIT3"/>
<dbReference type="Proteomes" id="UP000807025">
    <property type="component" value="Unassembled WGS sequence"/>
</dbReference>
<dbReference type="EMBL" id="MU154538">
    <property type="protein sequence ID" value="KAF9498310.1"/>
    <property type="molecule type" value="Genomic_DNA"/>
</dbReference>
<accession>A0A9P6DIT3</accession>